<keyword evidence="3" id="KW-1003">Cell membrane</keyword>
<evidence type="ECO:0000313" key="15">
    <source>
        <dbReference type="EMBL" id="MFC7580984.1"/>
    </source>
</evidence>
<feature type="compositionally biased region" description="Basic and acidic residues" evidence="13">
    <location>
        <begin position="7"/>
        <end position="37"/>
    </location>
</feature>
<keyword evidence="5 12" id="KW-0812">Transmembrane</keyword>
<evidence type="ECO:0000256" key="5">
    <source>
        <dbReference type="ARBA" id="ARBA00022692"/>
    </source>
</evidence>
<dbReference type="Proteomes" id="UP001596527">
    <property type="component" value="Unassembled WGS sequence"/>
</dbReference>
<dbReference type="Pfam" id="PF00528">
    <property type="entry name" value="BPD_transp_1"/>
    <property type="match status" value="1"/>
</dbReference>
<dbReference type="PANTHER" id="PTHR43386:SF2">
    <property type="entry name" value="OLIGOPEPTIDE TRANSPORT SYSTEM PERMEASE PROTEIN OPPC"/>
    <property type="match status" value="1"/>
</dbReference>
<name>A0ABW2SM61_9ACTO</name>
<proteinExistence type="inferred from homology"/>
<organism evidence="15 16">
    <name type="scientific">Schaalia naturae</name>
    <dbReference type="NCBI Taxonomy" id="635203"/>
    <lineage>
        <taxon>Bacteria</taxon>
        <taxon>Bacillati</taxon>
        <taxon>Actinomycetota</taxon>
        <taxon>Actinomycetes</taxon>
        <taxon>Actinomycetales</taxon>
        <taxon>Actinomycetaceae</taxon>
        <taxon>Schaalia</taxon>
    </lineage>
</organism>
<comment type="similarity">
    <text evidence="10">Belongs to the binding-protein-dependent transport system permease family. OppBC subfamily.</text>
</comment>
<dbReference type="EMBL" id="JBHTEF010000001">
    <property type="protein sequence ID" value="MFC7580984.1"/>
    <property type="molecule type" value="Genomic_DNA"/>
</dbReference>
<dbReference type="InterPro" id="IPR025966">
    <property type="entry name" value="OppC_N"/>
</dbReference>
<dbReference type="PANTHER" id="PTHR43386">
    <property type="entry name" value="OLIGOPEPTIDE TRANSPORT SYSTEM PERMEASE PROTEIN APPC"/>
    <property type="match status" value="1"/>
</dbReference>
<dbReference type="CDD" id="cd06261">
    <property type="entry name" value="TM_PBP2"/>
    <property type="match status" value="1"/>
</dbReference>
<dbReference type="Gene3D" id="1.10.3720.10">
    <property type="entry name" value="MetI-like"/>
    <property type="match status" value="1"/>
</dbReference>
<evidence type="ECO:0000313" key="16">
    <source>
        <dbReference type="Proteomes" id="UP001596527"/>
    </source>
</evidence>
<evidence type="ECO:0000256" key="13">
    <source>
        <dbReference type="SAM" id="MobiDB-lite"/>
    </source>
</evidence>
<evidence type="ECO:0000256" key="4">
    <source>
        <dbReference type="ARBA" id="ARBA00022519"/>
    </source>
</evidence>
<keyword evidence="16" id="KW-1185">Reference proteome</keyword>
<comment type="subcellular location">
    <subcellularLocation>
        <location evidence="1">Cell inner membrane</location>
        <topology evidence="1">Multi-pass membrane protein</topology>
    </subcellularLocation>
    <subcellularLocation>
        <location evidence="12">Cell membrane</location>
        <topology evidence="12">Multi-pass membrane protein</topology>
    </subcellularLocation>
</comment>
<comment type="caution">
    <text evidence="15">The sequence shown here is derived from an EMBL/GenBank/DDBJ whole genome shotgun (WGS) entry which is preliminary data.</text>
</comment>
<feature type="transmembrane region" description="Helical" evidence="12">
    <location>
        <begin position="133"/>
        <end position="157"/>
    </location>
</feature>
<dbReference type="Pfam" id="PF12911">
    <property type="entry name" value="OppC_N"/>
    <property type="match status" value="1"/>
</dbReference>
<evidence type="ECO:0000256" key="1">
    <source>
        <dbReference type="ARBA" id="ARBA00004429"/>
    </source>
</evidence>
<evidence type="ECO:0000256" key="6">
    <source>
        <dbReference type="ARBA" id="ARBA00022856"/>
    </source>
</evidence>
<keyword evidence="2 12" id="KW-0813">Transport</keyword>
<gene>
    <name evidence="15" type="ORF">ACFQWG_07205</name>
</gene>
<keyword evidence="8 12" id="KW-1133">Transmembrane helix</keyword>
<feature type="transmembrane region" description="Helical" evidence="12">
    <location>
        <begin position="196"/>
        <end position="214"/>
    </location>
</feature>
<keyword evidence="6" id="KW-0571">Peptide transport</keyword>
<feature type="region of interest" description="Disordered" evidence="13">
    <location>
        <begin position="1"/>
        <end position="51"/>
    </location>
</feature>
<dbReference type="SUPFAM" id="SSF161098">
    <property type="entry name" value="MetI-like"/>
    <property type="match status" value="1"/>
</dbReference>
<feature type="domain" description="ABC transmembrane type-1" evidence="14">
    <location>
        <begin position="129"/>
        <end position="321"/>
    </location>
</feature>
<feature type="transmembrane region" description="Helical" evidence="12">
    <location>
        <begin position="298"/>
        <end position="319"/>
    </location>
</feature>
<evidence type="ECO:0000256" key="2">
    <source>
        <dbReference type="ARBA" id="ARBA00022448"/>
    </source>
</evidence>
<dbReference type="InterPro" id="IPR050366">
    <property type="entry name" value="BP-dependent_transpt_permease"/>
</dbReference>
<keyword evidence="9 12" id="KW-0472">Membrane</keyword>
<feature type="transmembrane region" description="Helical" evidence="12">
    <location>
        <begin position="69"/>
        <end position="90"/>
    </location>
</feature>
<feature type="transmembrane region" description="Helical" evidence="12">
    <location>
        <begin position="164"/>
        <end position="184"/>
    </location>
</feature>
<dbReference type="PROSITE" id="PS50928">
    <property type="entry name" value="ABC_TM1"/>
    <property type="match status" value="1"/>
</dbReference>
<evidence type="ECO:0000256" key="10">
    <source>
        <dbReference type="ARBA" id="ARBA00024202"/>
    </source>
</evidence>
<dbReference type="RefSeq" id="WP_380973712.1">
    <property type="nucleotide sequence ID" value="NZ_JBHTEF010000001.1"/>
</dbReference>
<reference evidence="16" key="1">
    <citation type="journal article" date="2019" name="Int. J. Syst. Evol. Microbiol.">
        <title>The Global Catalogue of Microorganisms (GCM) 10K type strain sequencing project: providing services to taxonomists for standard genome sequencing and annotation.</title>
        <authorList>
            <consortium name="The Broad Institute Genomics Platform"/>
            <consortium name="The Broad Institute Genome Sequencing Center for Infectious Disease"/>
            <person name="Wu L."/>
            <person name="Ma J."/>
        </authorList>
    </citation>
    <scope>NUCLEOTIDE SEQUENCE [LARGE SCALE GENOMIC DNA]</scope>
    <source>
        <strain evidence="16">CCUG 56698</strain>
    </source>
</reference>
<keyword evidence="7" id="KW-0653">Protein transport</keyword>
<sequence>MSFRNTRRTDREQNSRNPEQDAHDVSTAERRDNHVLTEGDPVNPQDADGHQRYNRRQLITRRFLRNKTAVVGLIGFILIVLFAIFGNFIAQWGYTEVDSHAFLKGPSADHWLGTTQNGRDVLAMTVAGLRKSLVIGISVAAIQTVVAALVGAAAAYFGKAVDTMMLWVIDLLLVIPSFLLIAIITQKLGGHKGSTLTFIFLLAAFGWMLTARVIRSMTLSVISLDYVRAAKYMSVPAWTIIVRHIIPNVSSYLIVDATLGVVSAVMQETVLSYFGFGVQPPETSLGTLLADGQTMATTFPWIFLAPATVLTLMLVFINFMGDGLRDAIDPSSKSGGEA</sequence>
<keyword evidence="4" id="KW-0997">Cell inner membrane</keyword>
<feature type="transmembrane region" description="Helical" evidence="12">
    <location>
        <begin position="253"/>
        <end position="278"/>
    </location>
</feature>
<evidence type="ECO:0000256" key="7">
    <source>
        <dbReference type="ARBA" id="ARBA00022927"/>
    </source>
</evidence>
<evidence type="ECO:0000256" key="3">
    <source>
        <dbReference type="ARBA" id="ARBA00022475"/>
    </source>
</evidence>
<dbReference type="InterPro" id="IPR035906">
    <property type="entry name" value="MetI-like_sf"/>
</dbReference>
<accession>A0ABW2SM61</accession>
<evidence type="ECO:0000256" key="9">
    <source>
        <dbReference type="ARBA" id="ARBA00023136"/>
    </source>
</evidence>
<evidence type="ECO:0000256" key="11">
    <source>
        <dbReference type="ARBA" id="ARBA00072251"/>
    </source>
</evidence>
<evidence type="ECO:0000256" key="12">
    <source>
        <dbReference type="RuleBase" id="RU363032"/>
    </source>
</evidence>
<dbReference type="InterPro" id="IPR000515">
    <property type="entry name" value="MetI-like"/>
</dbReference>
<evidence type="ECO:0000259" key="14">
    <source>
        <dbReference type="PROSITE" id="PS50928"/>
    </source>
</evidence>
<protein>
    <recommendedName>
        <fullName evidence="11">Oligopeptide transport system permease protein OppC</fullName>
    </recommendedName>
</protein>
<evidence type="ECO:0000256" key="8">
    <source>
        <dbReference type="ARBA" id="ARBA00022989"/>
    </source>
</evidence>